<accession>A0ABW8SW95</accession>
<dbReference type="NCBIfam" id="TIGR04183">
    <property type="entry name" value="Por_Secre_tail"/>
    <property type="match status" value="1"/>
</dbReference>
<evidence type="ECO:0000259" key="2">
    <source>
        <dbReference type="Pfam" id="PF18962"/>
    </source>
</evidence>
<dbReference type="InterPro" id="IPR026444">
    <property type="entry name" value="Secre_tail"/>
</dbReference>
<evidence type="ECO:0000256" key="1">
    <source>
        <dbReference type="SAM" id="SignalP"/>
    </source>
</evidence>
<keyword evidence="1" id="KW-0732">Signal</keyword>
<dbReference type="Pfam" id="PF18962">
    <property type="entry name" value="Por_Secre_tail"/>
    <property type="match status" value="1"/>
</dbReference>
<gene>
    <name evidence="3" type="ORF">V7S74_04895</name>
</gene>
<protein>
    <submittedName>
        <fullName evidence="3">T9SS type A sorting domain-containing protein</fullName>
    </submittedName>
</protein>
<organism evidence="3 4">
    <name type="scientific">Aquirufa novilacunae</name>
    <dbReference type="NCBI Taxonomy" id="3139305"/>
    <lineage>
        <taxon>Bacteria</taxon>
        <taxon>Pseudomonadati</taxon>
        <taxon>Bacteroidota</taxon>
        <taxon>Cytophagia</taxon>
        <taxon>Cytophagales</taxon>
        <taxon>Flectobacillaceae</taxon>
        <taxon>Aquirufa</taxon>
    </lineage>
</organism>
<evidence type="ECO:0000313" key="3">
    <source>
        <dbReference type="EMBL" id="MFL0206073.1"/>
    </source>
</evidence>
<dbReference type="RefSeq" id="WP_406777642.1">
    <property type="nucleotide sequence ID" value="NZ_JBEWZG010000001.1"/>
</dbReference>
<evidence type="ECO:0000313" key="4">
    <source>
        <dbReference type="Proteomes" id="UP001623559"/>
    </source>
</evidence>
<feature type="domain" description="Secretion system C-terminal sorting" evidence="2">
    <location>
        <begin position="653"/>
        <end position="723"/>
    </location>
</feature>
<proteinExistence type="predicted"/>
<name>A0ABW8SW95_9BACT</name>
<dbReference type="EMBL" id="JBEWZG010000001">
    <property type="protein sequence ID" value="MFL0206073.1"/>
    <property type="molecule type" value="Genomic_DNA"/>
</dbReference>
<feature type="chain" id="PRO_5045695658" evidence="1">
    <location>
        <begin position="19"/>
        <end position="728"/>
    </location>
</feature>
<feature type="signal peptide" evidence="1">
    <location>
        <begin position="1"/>
        <end position="18"/>
    </location>
</feature>
<comment type="caution">
    <text evidence="3">The sequence shown here is derived from an EMBL/GenBank/DDBJ whole genome shotgun (WGS) entry which is preliminary data.</text>
</comment>
<dbReference type="Proteomes" id="UP001623559">
    <property type="component" value="Unassembled WGS sequence"/>
</dbReference>
<sequence length="728" mass="79172">MKTLVLLFFSFVSLAQCATIFTQPLAQITCEGDSIRLFCTSSGGSYQWEKRRPSDSKFTSITGARSSRFAFLSGGATHPSGSYYRLKISVGKCVNYSDSVLIILRKAPIISALTVCENSSVPISSAYSWTINGLPVDSALATPSLQGAKLKAFSRFLTLPFGSCVLASNEVTLSVTSLPAAPVHAVKLVKACLGLPFSLNATGCSPSLTFWYNVSGRKVGEGSRLQVIRSDSSIFRATCVKSGCEGPLSLGVKTTPIPIPEAPENMSPSYFCSGVPISLQASGGVNNIWYETATAKSNLSTASALAMKAITANGANDSLLTRFVSVKINDCESSRTLVPIRIKPQLQLEPLEAFSLTGDRTIPIPETNVTQASLPIRVSYSSSANSPLGPFTSPGLLIRTVIDSLGCSAKDTALVHYTRNGPIIHHLIALKTTNCSTHTYLIKIQGCPLKTSAIGSTKRYESPSAEFILTGGLYRFICNDGETDTISLNLPQLRQPSSSLRKSFTGPICAADSAFLTLSIDSSVRFIGWELNGHLFSTDKTVKGILPAGEYGGVMEDNGCFYRAEKILLERKSNPPTPTLEKTGAYFVRVQSEGIPEWLIDQTRSTDSSYFQKLNKGREFYARAKWRHKNLSCYSPYSNVYYVDAPPTYEFTVYPNPTKGLFSIEIAYETEDALLQLVDLKGQLLDSRQIKNSSRKMDFDISPFSAGTYVIRLISDGISQEKTIRKFP</sequence>
<reference evidence="3 4" key="1">
    <citation type="submission" date="2024-07" db="EMBL/GenBank/DDBJ databases">
        <authorList>
            <person name="Pitt A."/>
            <person name="Hahn M.W."/>
        </authorList>
    </citation>
    <scope>NUCLEOTIDE SEQUENCE [LARGE SCALE GENOMIC DNA]</scope>
    <source>
        <strain evidence="3 4">2-AUSEE-184A6</strain>
    </source>
</reference>